<accession>A0ABW5RAF4</accession>
<comment type="similarity">
    <text evidence="2">Belongs to the FPP/GGPP synthase family.</text>
</comment>
<keyword evidence="4" id="KW-0479">Metal-binding</keyword>
<dbReference type="Pfam" id="PF00348">
    <property type="entry name" value="polyprenyl_synt"/>
    <property type="match status" value="1"/>
</dbReference>
<evidence type="ECO:0000313" key="7">
    <source>
        <dbReference type="EMBL" id="MFD2671399.1"/>
    </source>
</evidence>
<keyword evidence="3 7" id="KW-0808">Transferase</keyword>
<dbReference type="CDD" id="cd00685">
    <property type="entry name" value="Trans_IPPS_HT"/>
    <property type="match status" value="1"/>
</dbReference>
<dbReference type="RefSeq" id="WP_379928858.1">
    <property type="nucleotide sequence ID" value="NZ_JBHUMM010000010.1"/>
</dbReference>
<dbReference type="SUPFAM" id="SSF48576">
    <property type="entry name" value="Terpenoid synthases"/>
    <property type="match status" value="2"/>
</dbReference>
<sequence length="811" mass="93131">MNNRRTIHINPHDELTEQKAAHYFHTLQNQIRHHSHLPSLTQKLAAWGQQHTSKRSLTSLFHRSGRLPRPGSRETSAYIKWLQTTGKLDAYLDRSISYIFLRDLGKSLAEPKTLKRVQQVAEEIKQQLLSSLSLGRSASSDPAQKPHGELFHTVQLYRWAQQEGIAHTFIWVMDKLRRVSAQLPEEMDAENAQRKLVKIIMGMVLHVLEDMEEDQKDDQTEKYNRSEMLDKAIRLGYCYGLTYPFIDDLLDSGVLSREEKSRFAEIIRETLLTGTVAELGAWSGNQAELIRFIHAELGEAFTYMKNHQRPETLASFLQQAYVFFEAQETDRVKELSYAHYANEELYLPIMIKSASSRSIVRSILASSEDEGFDNRTFFYGIYNQLADDFADLSEDLEQGAVTPYTYYLTHSRHRDDLINPFDMYWAVISHLIHDVYEEDPKTCDIILNRAINGLKRFRSRVGPDRYDEVMQWFAPANPELLHLIQRLVLKTEQADFLDKLMRDQILANLQENRQSKSAFQHDIKRVRAHINTLLKIGSNRPTQEMGMQDTIIEAANYSLEGDGKRLRPIMTWMMGVKEFGLTPTAIEPLLKSLEYMHTASLILDDLPSQDNASLRRGRPTLHEVYDVATADLTALYLTQKATREQASLQSFDAQHVLELIQYSSHLTENMCMGQAMDLNAKEKPLTLEQLNTMCFYKTGMGFEAALIMPAMLAQLNAGEIAALKAYARHAGILFQIKDDLLDVEGELHILGKEPGKDVDNQRSTFVSVLGREGARAAMWEHYCLALEALDDIPLKTPFLRHLLDFMMYRDH</sequence>
<dbReference type="Gene3D" id="1.10.600.10">
    <property type="entry name" value="Farnesyl Diphosphate Synthase"/>
    <property type="match status" value="1"/>
</dbReference>
<evidence type="ECO:0000256" key="5">
    <source>
        <dbReference type="ARBA" id="ARBA00022842"/>
    </source>
</evidence>
<evidence type="ECO:0000256" key="1">
    <source>
        <dbReference type="ARBA" id="ARBA00001946"/>
    </source>
</evidence>
<dbReference type="SFLD" id="SFLDS00005">
    <property type="entry name" value="Isoprenoid_Synthase_Type_I"/>
    <property type="match status" value="1"/>
</dbReference>
<dbReference type="InterPro" id="IPR000092">
    <property type="entry name" value="Polyprenyl_synt"/>
</dbReference>
<comment type="caution">
    <text evidence="7">The sequence shown here is derived from an EMBL/GenBank/DDBJ whole genome shotgun (WGS) entry which is preliminary data.</text>
</comment>
<keyword evidence="6" id="KW-0414">Isoprene biosynthesis</keyword>
<dbReference type="Proteomes" id="UP001597497">
    <property type="component" value="Unassembled WGS sequence"/>
</dbReference>
<keyword evidence="5" id="KW-0460">Magnesium</keyword>
<name>A0ABW5RAF4_9BACL</name>
<evidence type="ECO:0000256" key="6">
    <source>
        <dbReference type="ARBA" id="ARBA00023229"/>
    </source>
</evidence>
<evidence type="ECO:0000256" key="3">
    <source>
        <dbReference type="ARBA" id="ARBA00022679"/>
    </source>
</evidence>
<evidence type="ECO:0000256" key="2">
    <source>
        <dbReference type="ARBA" id="ARBA00006706"/>
    </source>
</evidence>
<protein>
    <submittedName>
        <fullName evidence="7">Polyprenyl synthetase family protein</fullName>
        <ecNumber evidence="7">2.5.1.-</ecNumber>
    </submittedName>
</protein>
<dbReference type="PANTHER" id="PTHR43281:SF1">
    <property type="entry name" value="FARNESYL DIPHOSPHATE SYNTHASE"/>
    <property type="match status" value="1"/>
</dbReference>
<dbReference type="PANTHER" id="PTHR43281">
    <property type="entry name" value="FARNESYL DIPHOSPHATE SYNTHASE"/>
    <property type="match status" value="1"/>
</dbReference>
<evidence type="ECO:0000256" key="4">
    <source>
        <dbReference type="ARBA" id="ARBA00022723"/>
    </source>
</evidence>
<evidence type="ECO:0000313" key="8">
    <source>
        <dbReference type="Proteomes" id="UP001597497"/>
    </source>
</evidence>
<keyword evidence="8" id="KW-1185">Reference proteome</keyword>
<organism evidence="7 8">
    <name type="scientific">Marinicrinis sediminis</name>
    <dbReference type="NCBI Taxonomy" id="1652465"/>
    <lineage>
        <taxon>Bacteria</taxon>
        <taxon>Bacillati</taxon>
        <taxon>Bacillota</taxon>
        <taxon>Bacilli</taxon>
        <taxon>Bacillales</taxon>
        <taxon>Paenibacillaceae</taxon>
    </lineage>
</organism>
<dbReference type="InterPro" id="IPR008949">
    <property type="entry name" value="Isoprenoid_synthase_dom_sf"/>
</dbReference>
<dbReference type="PROSITE" id="PS00723">
    <property type="entry name" value="POLYPRENYL_SYNTHASE_1"/>
    <property type="match status" value="1"/>
</dbReference>
<dbReference type="EMBL" id="JBHUMM010000010">
    <property type="protein sequence ID" value="MFD2671399.1"/>
    <property type="molecule type" value="Genomic_DNA"/>
</dbReference>
<dbReference type="InterPro" id="IPR033749">
    <property type="entry name" value="Polyprenyl_synt_CS"/>
</dbReference>
<comment type="cofactor">
    <cofactor evidence="1">
        <name>Mg(2+)</name>
        <dbReference type="ChEBI" id="CHEBI:18420"/>
    </cofactor>
</comment>
<gene>
    <name evidence="7" type="ORF">ACFSUC_07240</name>
</gene>
<dbReference type="EC" id="2.5.1.-" evidence="7"/>
<reference evidence="8" key="1">
    <citation type="journal article" date="2019" name="Int. J. Syst. Evol. Microbiol.">
        <title>The Global Catalogue of Microorganisms (GCM) 10K type strain sequencing project: providing services to taxonomists for standard genome sequencing and annotation.</title>
        <authorList>
            <consortium name="The Broad Institute Genomics Platform"/>
            <consortium name="The Broad Institute Genome Sequencing Center for Infectious Disease"/>
            <person name="Wu L."/>
            <person name="Ma J."/>
        </authorList>
    </citation>
    <scope>NUCLEOTIDE SEQUENCE [LARGE SCALE GENOMIC DNA]</scope>
    <source>
        <strain evidence="8">KCTC 33676</strain>
    </source>
</reference>
<dbReference type="GO" id="GO:0016740">
    <property type="term" value="F:transferase activity"/>
    <property type="evidence" value="ECO:0007669"/>
    <property type="project" value="UniProtKB-KW"/>
</dbReference>
<proteinExistence type="inferred from homology"/>